<dbReference type="RefSeq" id="WP_076733628.1">
    <property type="nucleotide sequence ID" value="NZ_CP019352.1"/>
</dbReference>
<evidence type="ECO:0000256" key="1">
    <source>
        <dbReference type="SAM" id="Phobius"/>
    </source>
</evidence>
<keyword evidence="3" id="KW-1185">Reference proteome</keyword>
<dbReference type="EMBL" id="CP019352">
    <property type="protein sequence ID" value="APY00722.1"/>
    <property type="molecule type" value="Genomic_DNA"/>
</dbReference>
<evidence type="ECO:0008006" key="4">
    <source>
        <dbReference type="Google" id="ProtNLM"/>
    </source>
</evidence>
<evidence type="ECO:0000313" key="2">
    <source>
        <dbReference type="EMBL" id="APY00722.1"/>
    </source>
</evidence>
<gene>
    <name evidence="2" type="ORF">BWR22_10495</name>
</gene>
<name>A0AAC9LPU1_9FLAO</name>
<keyword evidence="1" id="KW-0812">Transmembrane</keyword>
<reference evidence="2 3" key="1">
    <citation type="submission" date="2017-01" db="EMBL/GenBank/DDBJ databases">
        <title>Complete genome of Lacinutrix venerupis DOK2-8 isolated from seawater in Dokdo.</title>
        <authorList>
            <person name="Chi W.-J."/>
            <person name="Kim J.H."/>
        </authorList>
    </citation>
    <scope>NUCLEOTIDE SEQUENCE [LARGE SCALE GENOMIC DNA]</scope>
    <source>
        <strain evidence="2 3">DOK2-8</strain>
    </source>
</reference>
<keyword evidence="1" id="KW-1133">Transmembrane helix</keyword>
<proteinExistence type="predicted"/>
<sequence>MNRFIKNCLVITLGIIMVLFLLDILYTKVYENAFPRNKTQHILNLKPGTEFDYVFLGSSRTENFIMPSIIKSETKKEALNLGTQGARLGDMNLFLRLLIDKKVKIKRLFVQVDYIYNFESSSDIVHSQALPYIRSNTIIKNYMNRVDSSYFKNYYIPFYRYASNDYRLGFREFFASSINKKSKTDFSNGFVPLFNSINQGEKHTASLPNTILEKNKSLIEIDALCTANNIKVTYFCAPFCSGLVANNYLSKLKEKIPDFKDFSTVIKEDSLFQNCSHLNKNGAEAFTRHLITALNL</sequence>
<dbReference type="Proteomes" id="UP000187506">
    <property type="component" value="Chromosome"/>
</dbReference>
<protein>
    <recommendedName>
        <fullName evidence="4">DUF1574 domain-containing protein</fullName>
    </recommendedName>
</protein>
<feature type="transmembrane region" description="Helical" evidence="1">
    <location>
        <begin position="7"/>
        <end position="26"/>
    </location>
</feature>
<keyword evidence="1" id="KW-0472">Membrane</keyword>
<evidence type="ECO:0000313" key="3">
    <source>
        <dbReference type="Proteomes" id="UP000187506"/>
    </source>
</evidence>
<dbReference type="KEGG" id="lvn:BWR22_10495"/>
<dbReference type="AlphaFoldDB" id="A0AAC9LPU1"/>
<organism evidence="2 3">
    <name type="scientific">Lacinutrix venerupis</name>
    <dbReference type="NCBI Taxonomy" id="1486034"/>
    <lineage>
        <taxon>Bacteria</taxon>
        <taxon>Pseudomonadati</taxon>
        <taxon>Bacteroidota</taxon>
        <taxon>Flavobacteriia</taxon>
        <taxon>Flavobacteriales</taxon>
        <taxon>Flavobacteriaceae</taxon>
        <taxon>Lacinutrix</taxon>
    </lineage>
</organism>
<accession>A0AAC9LPU1</accession>